<keyword evidence="2 4" id="KW-0996">Nickel insertion</keyword>
<evidence type="ECO:0000313" key="5">
    <source>
        <dbReference type="EMBL" id="AKH19057.1"/>
    </source>
</evidence>
<dbReference type="Proteomes" id="UP000034410">
    <property type="component" value="Chromosome"/>
</dbReference>
<protein>
    <recommendedName>
        <fullName evidence="4">Urease accessory protein UreD</fullName>
    </recommendedName>
</protein>
<comment type="subunit">
    <text evidence="4">UreD, UreF and UreG form a complex that acts as a GTP-hydrolysis-dependent molecular chaperone, activating the urease apoprotein by helping to assemble the nickel containing metallocenter of UreC. The UreE protein probably delivers the nickel.</text>
</comment>
<dbReference type="AlphaFoldDB" id="A0A0F7JTS4"/>
<dbReference type="PANTHER" id="PTHR33643">
    <property type="entry name" value="UREASE ACCESSORY PROTEIN D"/>
    <property type="match status" value="1"/>
</dbReference>
<organism evidence="5 6">
    <name type="scientific">Sedimenticola thiotaurini</name>
    <dbReference type="NCBI Taxonomy" id="1543721"/>
    <lineage>
        <taxon>Bacteria</taxon>
        <taxon>Pseudomonadati</taxon>
        <taxon>Pseudomonadota</taxon>
        <taxon>Gammaproteobacteria</taxon>
        <taxon>Chromatiales</taxon>
        <taxon>Sedimenticolaceae</taxon>
        <taxon>Sedimenticola</taxon>
    </lineage>
</organism>
<gene>
    <name evidence="4" type="primary">ureD</name>
    <name evidence="5" type="ORF">AAY24_00395</name>
</gene>
<dbReference type="HAMAP" id="MF_01384">
    <property type="entry name" value="UreD"/>
    <property type="match status" value="1"/>
</dbReference>
<dbReference type="KEGG" id="seds:AAY24_00395"/>
<dbReference type="GO" id="GO:0005737">
    <property type="term" value="C:cytoplasm"/>
    <property type="evidence" value="ECO:0007669"/>
    <property type="project" value="UniProtKB-SubCell"/>
</dbReference>
<evidence type="ECO:0000313" key="6">
    <source>
        <dbReference type="Proteomes" id="UP000034410"/>
    </source>
</evidence>
<sequence length="281" mass="31391">MRLKMSSLAEQHEAGWYARLQLGFQRRPGRTVLAERTRQGPLAVQRSFYPEGDLCHVYLLHPPGGVAGGDQLNINIHVAEQAAALITTPGATKFYRSVGPMARQQQQITVEGGCLEWLPQENIIFPGARAELATRVDLHGDARFIGWEINCLGRPVVDEQFNHGSASFACHLFRDGLPLLHERQLIDTEQALAAAAGLRNQPVLGTLYATLAERSLLEKLRATIPLRDQHAIGLTLVDDLFIARYLGDSTETARRLFIEIWKILRPVVVNRPPSEPRIWNT</sequence>
<dbReference type="InterPro" id="IPR002669">
    <property type="entry name" value="UreD"/>
</dbReference>
<keyword evidence="6" id="KW-1185">Reference proteome</keyword>
<dbReference type="EMBL" id="CP011412">
    <property type="protein sequence ID" value="AKH19057.1"/>
    <property type="molecule type" value="Genomic_DNA"/>
</dbReference>
<proteinExistence type="inferred from homology"/>
<comment type="function">
    <text evidence="4">Required for maturation of urease via the functional incorporation of the urease nickel metallocenter.</text>
</comment>
<dbReference type="PATRIC" id="fig|1543721.4.peg.83"/>
<keyword evidence="3 4" id="KW-0143">Chaperone</keyword>
<comment type="subcellular location">
    <subcellularLocation>
        <location evidence="4">Cytoplasm</location>
    </subcellularLocation>
</comment>
<keyword evidence="4" id="KW-0963">Cytoplasm</keyword>
<reference evidence="5 6" key="1">
    <citation type="journal article" date="2015" name="Genome Announc.">
        <title>Complete Genome Sequence of Sedimenticola thiotaurini Strain SIP-G1, a Polyphosphate- and Polyhydroxyalkanoate-Accumulating Sulfur-Oxidizing Gammaproteobacterium Isolated from Salt Marsh Sediments.</title>
        <authorList>
            <person name="Flood B.E."/>
            <person name="Jones D.S."/>
            <person name="Bailey J.V."/>
        </authorList>
    </citation>
    <scope>NUCLEOTIDE SEQUENCE [LARGE SCALE GENOMIC DNA]</scope>
    <source>
        <strain evidence="5 6">SIP-G1</strain>
    </source>
</reference>
<dbReference type="Pfam" id="PF01774">
    <property type="entry name" value="UreD"/>
    <property type="match status" value="1"/>
</dbReference>
<evidence type="ECO:0000256" key="2">
    <source>
        <dbReference type="ARBA" id="ARBA00022988"/>
    </source>
</evidence>
<dbReference type="PANTHER" id="PTHR33643:SF1">
    <property type="entry name" value="UREASE ACCESSORY PROTEIN D"/>
    <property type="match status" value="1"/>
</dbReference>
<evidence type="ECO:0000256" key="4">
    <source>
        <dbReference type="HAMAP-Rule" id="MF_01384"/>
    </source>
</evidence>
<evidence type="ECO:0000256" key="3">
    <source>
        <dbReference type="ARBA" id="ARBA00023186"/>
    </source>
</evidence>
<comment type="similarity">
    <text evidence="1 4">Belongs to the UreD family.</text>
</comment>
<name>A0A0F7JTS4_9GAMM</name>
<dbReference type="GO" id="GO:0016151">
    <property type="term" value="F:nickel cation binding"/>
    <property type="evidence" value="ECO:0007669"/>
    <property type="project" value="UniProtKB-UniRule"/>
</dbReference>
<accession>A0A0F7JTS4</accession>
<evidence type="ECO:0000256" key="1">
    <source>
        <dbReference type="ARBA" id="ARBA00007177"/>
    </source>
</evidence>